<evidence type="ECO:0000259" key="1">
    <source>
        <dbReference type="Pfam" id="PF13976"/>
    </source>
</evidence>
<protein>
    <recommendedName>
        <fullName evidence="1">GAG-pre-integrase domain-containing protein</fullName>
    </recommendedName>
</protein>
<gene>
    <name evidence="2" type="ORF">LIER_23465</name>
</gene>
<accession>A0AAV3QZ24</accession>
<dbReference type="InterPro" id="IPR025724">
    <property type="entry name" value="GAG-pre-integrase_dom"/>
</dbReference>
<evidence type="ECO:0000313" key="2">
    <source>
        <dbReference type="EMBL" id="GAA0168840.1"/>
    </source>
</evidence>
<organism evidence="2 3">
    <name type="scientific">Lithospermum erythrorhizon</name>
    <name type="common">Purple gromwell</name>
    <name type="synonym">Lithospermum officinale var. erythrorhizon</name>
    <dbReference type="NCBI Taxonomy" id="34254"/>
    <lineage>
        <taxon>Eukaryota</taxon>
        <taxon>Viridiplantae</taxon>
        <taxon>Streptophyta</taxon>
        <taxon>Embryophyta</taxon>
        <taxon>Tracheophyta</taxon>
        <taxon>Spermatophyta</taxon>
        <taxon>Magnoliopsida</taxon>
        <taxon>eudicotyledons</taxon>
        <taxon>Gunneridae</taxon>
        <taxon>Pentapetalae</taxon>
        <taxon>asterids</taxon>
        <taxon>lamiids</taxon>
        <taxon>Boraginales</taxon>
        <taxon>Boraginaceae</taxon>
        <taxon>Boraginoideae</taxon>
        <taxon>Lithospermeae</taxon>
        <taxon>Lithospermum</taxon>
    </lineage>
</organism>
<reference evidence="2 3" key="1">
    <citation type="submission" date="2024-01" db="EMBL/GenBank/DDBJ databases">
        <title>The complete chloroplast genome sequence of Lithospermum erythrorhizon: insights into the phylogenetic relationship among Boraginaceae species and the maternal lineages of purple gromwells.</title>
        <authorList>
            <person name="Okada T."/>
            <person name="Watanabe K."/>
        </authorList>
    </citation>
    <scope>NUCLEOTIDE SEQUENCE [LARGE SCALE GENOMIC DNA]</scope>
</reference>
<dbReference type="AlphaFoldDB" id="A0AAV3QZ24"/>
<sequence>MGVDFNDEVQVLWILVSLPDSWETLSVYLSVSASNGTISKEMIEFDLSEKLDDQGFFNFFGEGKWKLIRDSKLIVQGIKEGTLYRSRLVALNNGVHVVEPKIDLWHNRLGHISEKGLMILSKEILFLSFKIPMFRIVLIL</sequence>
<dbReference type="EMBL" id="BAABME010006613">
    <property type="protein sequence ID" value="GAA0168840.1"/>
    <property type="molecule type" value="Genomic_DNA"/>
</dbReference>
<dbReference type="Pfam" id="PF13976">
    <property type="entry name" value="gag_pre-integrs"/>
    <property type="match status" value="1"/>
</dbReference>
<proteinExistence type="predicted"/>
<dbReference type="Proteomes" id="UP001454036">
    <property type="component" value="Unassembled WGS sequence"/>
</dbReference>
<name>A0AAV3QZ24_LITER</name>
<evidence type="ECO:0000313" key="3">
    <source>
        <dbReference type="Proteomes" id="UP001454036"/>
    </source>
</evidence>
<comment type="caution">
    <text evidence="2">The sequence shown here is derived from an EMBL/GenBank/DDBJ whole genome shotgun (WGS) entry which is preliminary data.</text>
</comment>
<keyword evidence="3" id="KW-1185">Reference proteome</keyword>
<feature type="domain" description="GAG-pre-integrase" evidence="1">
    <location>
        <begin position="98"/>
        <end position="131"/>
    </location>
</feature>